<evidence type="ECO:0000313" key="3">
    <source>
        <dbReference type="Proteomes" id="UP001501455"/>
    </source>
</evidence>
<dbReference type="EMBL" id="BAAAXF010000074">
    <property type="protein sequence ID" value="GAA3503502.1"/>
    <property type="molecule type" value="Genomic_DNA"/>
</dbReference>
<sequence>MKIGYADLVRDGRPLKPGKFQHLTGLDRRLYWFSLGQDAAYYENISRLGPSVRVEVFEGLCDIAFNPGIAEDAGYWDVTQTSLLRSVESQTVENQFRRIAWGGSRLTAYHFEYVPPVDDEAEKPAEARRLAFSVTPHSRPPPPTSMC</sequence>
<protein>
    <submittedName>
        <fullName evidence="2">Uncharacterized protein</fullName>
    </submittedName>
</protein>
<dbReference type="EMBL" id="BAAAXF010000083">
    <property type="protein sequence ID" value="GAA3505647.1"/>
    <property type="molecule type" value="Genomic_DNA"/>
</dbReference>
<proteinExistence type="predicted"/>
<accession>A0ABP6UG86</accession>
<keyword evidence="3" id="KW-1185">Reference proteome</keyword>
<name>A0ABP6UG86_9ACTN</name>
<dbReference type="Proteomes" id="UP001501455">
    <property type="component" value="Unassembled WGS sequence"/>
</dbReference>
<dbReference type="RefSeq" id="WP_345584345.1">
    <property type="nucleotide sequence ID" value="NZ_BAAAXF010000074.1"/>
</dbReference>
<gene>
    <name evidence="1" type="ORF">GCM10019016_106120</name>
    <name evidence="2" type="ORF">GCM10019016_127600</name>
</gene>
<comment type="caution">
    <text evidence="2">The sequence shown here is derived from an EMBL/GenBank/DDBJ whole genome shotgun (WGS) entry which is preliminary data.</text>
</comment>
<reference evidence="3" key="2">
    <citation type="journal article" date="2019" name="Int. J. Syst. Evol. Microbiol.">
        <title>The Global Catalogue of Microorganisms (GCM) 10K type strain sequencing project: providing services to taxonomists for standard genome sequencing and annotation.</title>
        <authorList>
            <consortium name="The Broad Institute Genomics Platform"/>
            <consortium name="The Broad Institute Genome Sequencing Center for Infectious Disease"/>
            <person name="Wu L."/>
            <person name="Ma J."/>
        </authorList>
    </citation>
    <scope>NUCLEOTIDE SEQUENCE [LARGE SCALE GENOMIC DNA]</scope>
    <source>
        <strain evidence="3">JCM 4816</strain>
    </source>
</reference>
<organism evidence="2 3">
    <name type="scientific">Streptomyces prasinosporus</name>
    <dbReference type="NCBI Taxonomy" id="68256"/>
    <lineage>
        <taxon>Bacteria</taxon>
        <taxon>Bacillati</taxon>
        <taxon>Actinomycetota</taxon>
        <taxon>Actinomycetes</taxon>
        <taxon>Kitasatosporales</taxon>
        <taxon>Streptomycetaceae</taxon>
        <taxon>Streptomyces</taxon>
        <taxon>Streptomyces albogriseolus group</taxon>
    </lineage>
</organism>
<reference evidence="2" key="3">
    <citation type="submission" date="2023-12" db="EMBL/GenBank/DDBJ databases">
        <authorList>
            <person name="Sun Q."/>
            <person name="Inoue M."/>
        </authorList>
    </citation>
    <scope>NUCLEOTIDE SEQUENCE</scope>
    <source>
        <strain evidence="2">JCM 4816</strain>
    </source>
</reference>
<reference evidence="2" key="1">
    <citation type="journal article" date="2014" name="Int. J. Syst. Evol. Microbiol.">
        <title>Complete genome of a new Firmicutes species belonging to the dominant human colonic microbiota ('Ruminococcus bicirculans') reveals two chromosomes and a selective capacity to utilize plant glucans.</title>
        <authorList>
            <consortium name="NISC Comparative Sequencing Program"/>
            <person name="Wegmann U."/>
            <person name="Louis P."/>
            <person name="Goesmann A."/>
            <person name="Henrissat B."/>
            <person name="Duncan S.H."/>
            <person name="Flint H.J."/>
        </authorList>
    </citation>
    <scope>NUCLEOTIDE SEQUENCE</scope>
    <source>
        <strain evidence="2">JCM 4816</strain>
    </source>
</reference>
<evidence type="ECO:0000313" key="1">
    <source>
        <dbReference type="EMBL" id="GAA3503502.1"/>
    </source>
</evidence>
<evidence type="ECO:0000313" key="2">
    <source>
        <dbReference type="EMBL" id="GAA3505647.1"/>
    </source>
</evidence>